<accession>A0A7I7SJR5</accession>
<dbReference type="Proteomes" id="UP000466445">
    <property type="component" value="Chromosome"/>
</dbReference>
<dbReference type="RefSeq" id="WP_163694514.1">
    <property type="nucleotide sequence ID" value="NZ_AP022595.1"/>
</dbReference>
<evidence type="ECO:0000313" key="2">
    <source>
        <dbReference type="Proteomes" id="UP000466445"/>
    </source>
</evidence>
<evidence type="ECO:0000313" key="1">
    <source>
        <dbReference type="EMBL" id="BBY57172.1"/>
    </source>
</evidence>
<protein>
    <submittedName>
        <fullName evidence="1">Uncharacterized protein</fullName>
    </submittedName>
</protein>
<dbReference type="AlphaFoldDB" id="A0A7I7SJR5"/>
<sequence length="319" mass="34982">MKLLSVAKSLLLQPFRQIYQTMRKRGNVDTSGSSGDKPPSVEEGYAWLKDQTGNALTRLQAVKASDSAVIIADDLYFAPIYTTFQQGVVQCLLSALDHLRFLAWSLENREHPYPYAQATVIRTAITGAATALWMADGNTPTERRLRALEFNFKDLKSRLGWLNTLAADPINQPFPPADQATFDALVVEIDKRLNWILQQATTLQSRATLFTQNTYGGQCTSDTKMVQLAGAVVPALSSGGFDPACVLSNSWQLLSGYAHARPWASLQSSKHIVKDATPDPQTGVITVAVQGDPERLLDYAFRALRVVEAGISTLEHLSA</sequence>
<proteinExistence type="predicted"/>
<organism evidence="1 2">
    <name type="scientific">Mycolicibacterium sarraceniae</name>
    <dbReference type="NCBI Taxonomy" id="1534348"/>
    <lineage>
        <taxon>Bacteria</taxon>
        <taxon>Bacillati</taxon>
        <taxon>Actinomycetota</taxon>
        <taxon>Actinomycetes</taxon>
        <taxon>Mycobacteriales</taxon>
        <taxon>Mycobacteriaceae</taxon>
        <taxon>Mycolicibacterium</taxon>
    </lineage>
</organism>
<dbReference type="EMBL" id="AP022595">
    <property type="protein sequence ID" value="BBY57172.1"/>
    <property type="molecule type" value="Genomic_DNA"/>
</dbReference>
<reference evidence="1 2" key="1">
    <citation type="journal article" date="2019" name="Emerg. Microbes Infect.">
        <title>Comprehensive subspecies identification of 175 nontuberculous mycobacteria species based on 7547 genomic profiles.</title>
        <authorList>
            <person name="Matsumoto Y."/>
            <person name="Kinjo T."/>
            <person name="Motooka D."/>
            <person name="Nabeya D."/>
            <person name="Jung N."/>
            <person name="Uechi K."/>
            <person name="Horii T."/>
            <person name="Iida T."/>
            <person name="Fujita J."/>
            <person name="Nakamura S."/>
        </authorList>
    </citation>
    <scope>NUCLEOTIDE SEQUENCE [LARGE SCALE GENOMIC DNA]</scope>
    <source>
        <strain evidence="1 2">JCM 30395</strain>
    </source>
</reference>
<name>A0A7I7SJR5_9MYCO</name>
<gene>
    <name evidence="1" type="ORF">MSAR_03080</name>
</gene>
<dbReference type="KEGG" id="msar:MSAR_03080"/>
<keyword evidence="2" id="KW-1185">Reference proteome</keyword>